<feature type="domain" description="Chemokine interleukin-8-like" evidence="6">
    <location>
        <begin position="33"/>
        <end position="80"/>
    </location>
</feature>
<dbReference type="InterPro" id="IPR039809">
    <property type="entry name" value="Chemokine_b/g/d"/>
</dbReference>
<evidence type="ECO:0000256" key="4">
    <source>
        <dbReference type="ARBA" id="ARBA00022729"/>
    </source>
</evidence>
<evidence type="ECO:0000256" key="1">
    <source>
        <dbReference type="ARBA" id="ARBA00004613"/>
    </source>
</evidence>
<feature type="signal peptide" evidence="5">
    <location>
        <begin position="1"/>
        <end position="23"/>
    </location>
</feature>
<evidence type="ECO:0000256" key="3">
    <source>
        <dbReference type="ARBA" id="ARBA00022525"/>
    </source>
</evidence>
<evidence type="ECO:0000259" key="6">
    <source>
        <dbReference type="SMART" id="SM00199"/>
    </source>
</evidence>
<keyword evidence="4 5" id="KW-0732">Signal</keyword>
<dbReference type="Pfam" id="PF00048">
    <property type="entry name" value="IL8"/>
    <property type="match status" value="2"/>
</dbReference>
<evidence type="ECO:0000256" key="2">
    <source>
        <dbReference type="ARBA" id="ARBA00022514"/>
    </source>
</evidence>
<evidence type="ECO:0000313" key="8">
    <source>
        <dbReference type="Proteomes" id="UP001558613"/>
    </source>
</evidence>
<comment type="caution">
    <text evidence="7">The sequence shown here is derived from an EMBL/GenBank/DDBJ whole genome shotgun (WGS) entry which is preliminary data.</text>
</comment>
<feature type="chain" id="PRO_5046424929" description="Chemokine interleukin-8-like domain-containing protein" evidence="5">
    <location>
        <begin position="24"/>
        <end position="179"/>
    </location>
</feature>
<comment type="subcellular location">
    <subcellularLocation>
        <location evidence="1">Secreted</location>
    </subcellularLocation>
</comment>
<dbReference type="SMART" id="SM00199">
    <property type="entry name" value="SCY"/>
    <property type="match status" value="2"/>
</dbReference>
<keyword evidence="8" id="KW-1185">Reference proteome</keyword>
<dbReference type="Proteomes" id="UP001558613">
    <property type="component" value="Unassembled WGS sequence"/>
</dbReference>
<dbReference type="Gene3D" id="2.40.50.40">
    <property type="match status" value="2"/>
</dbReference>
<sequence>MKTFMKTSLLFLMLCCALQLSTSAGPFAIESAKSICCFSTTKIRIPLKRLESYFWTGSSCPLKNIVVYHTWSMMTFMKTSSLFLMLCCALQLNTSAGTNAIMSVNSICCFNEINIRIPLKRLESYFWTSSSCPFKHIVFVTAPDPKKQMKENIQKNLFCMDPEYKWVRRAVNYLDKKQA</sequence>
<dbReference type="CDD" id="cd00272">
    <property type="entry name" value="Chemokine_CC"/>
    <property type="match status" value="1"/>
</dbReference>
<proteinExistence type="predicted"/>
<reference evidence="7 8" key="1">
    <citation type="submission" date="2023-09" db="EMBL/GenBank/DDBJ databases">
        <authorList>
            <person name="Wang M."/>
        </authorList>
    </citation>
    <scope>NUCLEOTIDE SEQUENCE [LARGE SCALE GENOMIC DNA]</scope>
    <source>
        <strain evidence="7">GT-2023</strain>
        <tissue evidence="7">Liver</tissue>
    </source>
</reference>
<dbReference type="InterPro" id="IPR001811">
    <property type="entry name" value="Chemokine_IL8-like_dom"/>
</dbReference>
<dbReference type="InterPro" id="IPR036048">
    <property type="entry name" value="Interleukin_8-like_sf"/>
</dbReference>
<evidence type="ECO:0000256" key="5">
    <source>
        <dbReference type="SAM" id="SignalP"/>
    </source>
</evidence>
<evidence type="ECO:0000313" key="7">
    <source>
        <dbReference type="EMBL" id="KAL1247345.1"/>
    </source>
</evidence>
<accession>A0ABR3L4K4</accession>
<protein>
    <recommendedName>
        <fullName evidence="6">Chemokine interleukin-8-like domain-containing protein</fullName>
    </recommendedName>
</protein>
<keyword evidence="3" id="KW-0964">Secreted</keyword>
<keyword evidence="2" id="KW-0202">Cytokine</keyword>
<dbReference type="SUPFAM" id="SSF54117">
    <property type="entry name" value="Interleukin 8-like chemokines"/>
    <property type="match status" value="2"/>
</dbReference>
<organism evidence="7 8">
    <name type="scientific">Cirrhinus molitorella</name>
    <name type="common">mud carp</name>
    <dbReference type="NCBI Taxonomy" id="172907"/>
    <lineage>
        <taxon>Eukaryota</taxon>
        <taxon>Metazoa</taxon>
        <taxon>Chordata</taxon>
        <taxon>Craniata</taxon>
        <taxon>Vertebrata</taxon>
        <taxon>Euteleostomi</taxon>
        <taxon>Actinopterygii</taxon>
        <taxon>Neopterygii</taxon>
        <taxon>Teleostei</taxon>
        <taxon>Ostariophysi</taxon>
        <taxon>Cypriniformes</taxon>
        <taxon>Cyprinidae</taxon>
        <taxon>Labeoninae</taxon>
        <taxon>Labeonini</taxon>
        <taxon>Cirrhinus</taxon>
    </lineage>
</organism>
<name>A0ABR3L4K4_9TELE</name>
<dbReference type="PANTHER" id="PTHR12015:SF183">
    <property type="entry name" value="C-C MOTIF CHEMOKINE 3"/>
    <property type="match status" value="1"/>
</dbReference>
<gene>
    <name evidence="7" type="ORF">QQF64_022721</name>
</gene>
<dbReference type="EMBL" id="JAYMGO010000025">
    <property type="protein sequence ID" value="KAL1247345.1"/>
    <property type="molecule type" value="Genomic_DNA"/>
</dbReference>
<feature type="domain" description="Chemokine interleukin-8-like" evidence="6">
    <location>
        <begin position="105"/>
        <end position="174"/>
    </location>
</feature>
<dbReference type="PANTHER" id="PTHR12015">
    <property type="entry name" value="SMALL INDUCIBLE CYTOKINE A"/>
    <property type="match status" value="1"/>
</dbReference>